<evidence type="ECO:0000313" key="2">
    <source>
        <dbReference type="EMBL" id="VVC89184.1"/>
    </source>
</evidence>
<dbReference type="Proteomes" id="UP000324832">
    <property type="component" value="Unassembled WGS sequence"/>
</dbReference>
<feature type="region of interest" description="Disordered" evidence="1">
    <location>
        <begin position="307"/>
        <end position="337"/>
    </location>
</feature>
<evidence type="ECO:0000313" key="3">
    <source>
        <dbReference type="Proteomes" id="UP000324832"/>
    </source>
</evidence>
<evidence type="ECO:0000256" key="1">
    <source>
        <dbReference type="SAM" id="MobiDB-lite"/>
    </source>
</evidence>
<proteinExistence type="predicted"/>
<protein>
    <submittedName>
        <fullName evidence="2">Uncharacterized protein</fullName>
    </submittedName>
</protein>
<organism evidence="2 3">
    <name type="scientific">Leptidea sinapis</name>
    <dbReference type="NCBI Taxonomy" id="189913"/>
    <lineage>
        <taxon>Eukaryota</taxon>
        <taxon>Metazoa</taxon>
        <taxon>Ecdysozoa</taxon>
        <taxon>Arthropoda</taxon>
        <taxon>Hexapoda</taxon>
        <taxon>Insecta</taxon>
        <taxon>Pterygota</taxon>
        <taxon>Neoptera</taxon>
        <taxon>Endopterygota</taxon>
        <taxon>Lepidoptera</taxon>
        <taxon>Glossata</taxon>
        <taxon>Ditrysia</taxon>
        <taxon>Papilionoidea</taxon>
        <taxon>Pieridae</taxon>
        <taxon>Dismorphiinae</taxon>
        <taxon>Leptidea</taxon>
    </lineage>
</organism>
<feature type="region of interest" description="Disordered" evidence="1">
    <location>
        <begin position="35"/>
        <end position="57"/>
    </location>
</feature>
<feature type="compositionally biased region" description="Low complexity" evidence="1">
    <location>
        <begin position="325"/>
        <end position="336"/>
    </location>
</feature>
<dbReference type="AlphaFoldDB" id="A0A5E4PV80"/>
<feature type="region of interest" description="Disordered" evidence="1">
    <location>
        <begin position="552"/>
        <end position="647"/>
    </location>
</feature>
<accession>A0A5E4PV80</accession>
<reference evidence="2 3" key="1">
    <citation type="submission" date="2017-07" db="EMBL/GenBank/DDBJ databases">
        <authorList>
            <person name="Talla V."/>
            <person name="Backstrom N."/>
        </authorList>
    </citation>
    <scope>NUCLEOTIDE SEQUENCE [LARGE SCALE GENOMIC DNA]</scope>
</reference>
<dbReference type="EMBL" id="FZQP02000471">
    <property type="protein sequence ID" value="VVC89184.1"/>
    <property type="molecule type" value="Genomic_DNA"/>
</dbReference>
<feature type="compositionally biased region" description="Low complexity" evidence="1">
    <location>
        <begin position="599"/>
        <end position="627"/>
    </location>
</feature>
<keyword evidence="3" id="KW-1185">Reference proteome</keyword>
<name>A0A5E4PV80_9NEOP</name>
<sequence>MLPMSKSVNKASWSLSLSSTFNCSTAFSSFTTFSNDKEPCSTASSLGSTESRRSFKPNRVKVDRCHSLPDLQKNIIVTNQAARGGGDDVRPRLFLSFLEDIHLINAEIEPIAYAQVWHWAPGAHHPVRSYTSSLPLVLPAYRLGGIHVNIQVVRLPRAMLQSLMSVTHLHLPQDCNSEVKKHKPDNVIRTNVELHTVEGGGYRGGRHGGRWQVQQPCEARQRRTVNAGSRRRPHASTAAQNVLFSWGMHTVATKLSQSSNGRTKHECVCGRLAQRSHRVLWRRLAHLDGVHALAGSARHSLGERLGHVHRRQRQLGRHEPREQRASLTASAPPTASRHYQHTLAYLPLPKKPSDSISNGKTDRQGFHNFLDEYIQLNVPMKTPEDIDNTCLYLTNLIQVSAWKNSPVSTCLPKMSLHSAESLREKQRLRRIWHQSGHPADKTAFNRAAKQIKKLLQEQANSSFRNTLERLSPQGKGETSLWKAAKSFAKPQQHHAPLKQSNSWARTDAEKAEVFANYLEKVFKDGGDESEIDKVLRQDLQLCLPIRPTSPKEIARSPVTGAPSTSVCAGDSHSARTACSGGGSLISTASTRSRARRATRSASGSATCTGGSASSGGTSHASSARASPRAPPRLPPATTSTRSLTLSI</sequence>
<gene>
    <name evidence="2" type="ORF">LSINAPIS_LOCUS2373</name>
</gene>
<feature type="non-terminal residue" evidence="2">
    <location>
        <position position="647"/>
    </location>
</feature>
<feature type="compositionally biased region" description="Low complexity" evidence="1">
    <location>
        <begin position="635"/>
        <end position="647"/>
    </location>
</feature>